<evidence type="ECO:0000313" key="2">
    <source>
        <dbReference type="Proteomes" id="UP000246569"/>
    </source>
</evidence>
<sequence length="500" mass="52537">MHRKPKQHWQEDAIALSSAAAGANVVHPNTVAQTVTDPAIIDRGCLYAEAINQTRPLAKPGAEALRIADMVRDGTARPHGLTQTVAERMATSGRSLDSFINGANPRGKAAEVVVTSDYRALHVGHDTGIVNPPEHVAQNLRDIRLAPDAASRKDLVFAFETKNGDVLWKYNGQVKTGGAQYVSDTLVEMAKTPGYGKVGYVDARYVNPDGTPRVAPDAFTSGQARRLQGAEVRLRGVSNLEKRADQLMADIESGKRDGLAPVARQELQQLRDDIAAAYRARGVVSHIGGGAVIAAASAAVVSLVVQLATEGKVDAKTVGKSAGTGAIFGAGGAAADASFYHFGTEVRELVPEAATEFAKQGVAIGFCVLAVGTDLISEIRAACRGDVTVAGAVGGTAAKTALDLLPLVMAPLGLAGLPVLVGAQVGGRWLIGKTREADRVLEQAIAADVALAENITQRMTAFTQVVEDMTADCVDTDALFNQVMGPDSCEPWMRLHLLKN</sequence>
<dbReference type="RefSeq" id="WP_110017207.1">
    <property type="nucleotide sequence ID" value="NZ_QGTJ01000002.1"/>
</dbReference>
<accession>A0A317MXW8</accession>
<evidence type="ECO:0000313" key="1">
    <source>
        <dbReference type="EMBL" id="PWV64549.1"/>
    </source>
</evidence>
<organism evidence="1 2">
    <name type="scientific">Plasticicumulans acidivorans</name>
    <dbReference type="NCBI Taxonomy" id="886464"/>
    <lineage>
        <taxon>Bacteria</taxon>
        <taxon>Pseudomonadati</taxon>
        <taxon>Pseudomonadota</taxon>
        <taxon>Gammaproteobacteria</taxon>
        <taxon>Candidatus Competibacteraceae</taxon>
        <taxon>Plasticicumulans</taxon>
    </lineage>
</organism>
<dbReference type="OrthoDB" id="9818436at2"/>
<gene>
    <name evidence="1" type="ORF">C7443_102199</name>
</gene>
<proteinExistence type="predicted"/>
<dbReference type="AlphaFoldDB" id="A0A317MXW8"/>
<dbReference type="Proteomes" id="UP000246569">
    <property type="component" value="Unassembled WGS sequence"/>
</dbReference>
<reference evidence="1 2" key="1">
    <citation type="submission" date="2018-05" db="EMBL/GenBank/DDBJ databases">
        <title>Genomic Encyclopedia of Type Strains, Phase IV (KMG-IV): sequencing the most valuable type-strain genomes for metagenomic binning, comparative biology and taxonomic classification.</title>
        <authorList>
            <person name="Goeker M."/>
        </authorList>
    </citation>
    <scope>NUCLEOTIDE SEQUENCE [LARGE SCALE GENOMIC DNA]</scope>
    <source>
        <strain evidence="1 2">DSM 23606</strain>
    </source>
</reference>
<keyword evidence="2" id="KW-1185">Reference proteome</keyword>
<comment type="caution">
    <text evidence="1">The sequence shown here is derived from an EMBL/GenBank/DDBJ whole genome shotgun (WGS) entry which is preliminary data.</text>
</comment>
<name>A0A317MXW8_9GAMM</name>
<protein>
    <submittedName>
        <fullName evidence="1">Uncharacterized protein</fullName>
    </submittedName>
</protein>
<dbReference type="EMBL" id="QGTJ01000002">
    <property type="protein sequence ID" value="PWV64549.1"/>
    <property type="molecule type" value="Genomic_DNA"/>
</dbReference>